<feature type="compositionally biased region" description="Polar residues" evidence="5">
    <location>
        <begin position="384"/>
        <end position="393"/>
    </location>
</feature>
<keyword evidence="4" id="KW-0572">Peptidoglycan-anchor</keyword>
<dbReference type="PATRIC" id="fig|997872.3.peg.772"/>
<keyword evidence="6" id="KW-0472">Membrane</keyword>
<keyword evidence="3" id="KW-0732">Signal</keyword>
<dbReference type="InterPro" id="IPR019931">
    <property type="entry name" value="LPXTG_anchor"/>
</dbReference>
<dbReference type="AlphaFoldDB" id="N2BNJ7"/>
<keyword evidence="2" id="KW-0964">Secreted</keyword>
<evidence type="ECO:0000256" key="3">
    <source>
        <dbReference type="ARBA" id="ARBA00022729"/>
    </source>
</evidence>
<dbReference type="NCBIfam" id="TIGR01167">
    <property type="entry name" value="LPXTG_anchor"/>
    <property type="match status" value="1"/>
</dbReference>
<sequence length="429" mass="47613">MTKAPDRTKVPEAKFSYTLSTIPAEDYSAMGIGTRYTSFDDGTTTPESIVRAGSLLDGQSSTPFSTVTFRNQDHYWPELEHMIDNNETQATLDYIITHAWGEMRSSDHIQSVIVRLPTDDERADLRYSSYIGAGWLEDMSPWRSFYTMDDPSQYLTPEGYYASDTPVGYDTGSQSLWDYAVPFSYTEMFNLHSNPAVNYVAYAIRAPYVSRERIDSNGLLTSVSKPLFSPEELEHIQQMFKDIVAEVQGNGPIDADDEANADVPRIYRYVLTEDAASEEFTPNTQKLIVDYFVRSSSADSDGTLLIFESPEQADEFYKGVFTKDSSGQYSNQENLLAHGLPQAAPKAGFTNTYAESKPEPTPEPTPEPKPEPKSEQTPTTPTSHSNVKGSGRSTAKLPKTGDVTSVAPLIMSAVGVGGVLIGRRIRRRK</sequence>
<keyword evidence="1" id="KW-0134">Cell wall</keyword>
<proteinExistence type="predicted"/>
<evidence type="ECO:0000256" key="2">
    <source>
        <dbReference type="ARBA" id="ARBA00022525"/>
    </source>
</evidence>
<evidence type="ECO:0000313" key="9">
    <source>
        <dbReference type="Proteomes" id="UP000012651"/>
    </source>
</evidence>
<dbReference type="EMBL" id="AGXC01000002">
    <property type="protein sequence ID" value="EMZ41796.1"/>
    <property type="molecule type" value="Genomic_DNA"/>
</dbReference>
<evidence type="ECO:0000256" key="4">
    <source>
        <dbReference type="ARBA" id="ARBA00023088"/>
    </source>
</evidence>
<dbReference type="OrthoDB" id="9757345at2"/>
<reference evidence="8 9" key="1">
    <citation type="submission" date="2013-03" db="EMBL/GenBank/DDBJ databases">
        <title>The Genome Sequence of Atopobium minutum 10063974.</title>
        <authorList>
            <consortium name="The Broad Institute Genome Sequencing Platform"/>
            <person name="Earl A."/>
            <person name="Ward D."/>
            <person name="Feldgarden M."/>
            <person name="Gevers D."/>
            <person name="Lambert T."/>
            <person name="Marvaud J.-C."/>
            <person name="Courvalin P."/>
            <person name="Walker B."/>
            <person name="Young S.K."/>
            <person name="Zeng Q."/>
            <person name="Gargeya S."/>
            <person name="Fitzgerald M."/>
            <person name="Haas B."/>
            <person name="Abouelleil A."/>
            <person name="Alvarado L."/>
            <person name="Arachchi H.M."/>
            <person name="Berlin A.M."/>
            <person name="Chapman S.B."/>
            <person name="Dewar J."/>
            <person name="Goldberg J."/>
            <person name="Griggs A."/>
            <person name="Gujja S."/>
            <person name="Hansen M."/>
            <person name="Howarth C."/>
            <person name="Imamovic A."/>
            <person name="Larimer J."/>
            <person name="McCowan C."/>
            <person name="Murphy C."/>
            <person name="Neiman D."/>
            <person name="Pearson M."/>
            <person name="Priest M."/>
            <person name="Roberts A."/>
            <person name="Saif S."/>
            <person name="Shea T."/>
            <person name="Sisk P."/>
            <person name="Sykes S."/>
            <person name="Wortman J."/>
            <person name="Nusbaum C."/>
            <person name="Birren B."/>
        </authorList>
    </citation>
    <scope>NUCLEOTIDE SEQUENCE [LARGE SCALE GENOMIC DNA]</scope>
    <source>
        <strain evidence="8 9">10063974</strain>
    </source>
</reference>
<keyword evidence="6" id="KW-1133">Transmembrane helix</keyword>
<comment type="caution">
    <text evidence="8">The sequence shown here is derived from an EMBL/GenBank/DDBJ whole genome shotgun (WGS) entry which is preliminary data.</text>
</comment>
<dbReference type="HOGENOM" id="CLU_638809_0_0_11"/>
<dbReference type="PROSITE" id="PS50847">
    <property type="entry name" value="GRAM_POS_ANCHORING"/>
    <property type="match status" value="1"/>
</dbReference>
<evidence type="ECO:0000256" key="6">
    <source>
        <dbReference type="SAM" id="Phobius"/>
    </source>
</evidence>
<evidence type="ECO:0000313" key="8">
    <source>
        <dbReference type="EMBL" id="EMZ41796.1"/>
    </source>
</evidence>
<evidence type="ECO:0000256" key="5">
    <source>
        <dbReference type="SAM" id="MobiDB-lite"/>
    </source>
</evidence>
<name>N2BNJ7_9ACTN</name>
<feature type="domain" description="Gram-positive cocci surface proteins LPxTG" evidence="7">
    <location>
        <begin position="397"/>
        <end position="429"/>
    </location>
</feature>
<accession>N2BNJ7</accession>
<feature type="region of interest" description="Disordered" evidence="5">
    <location>
        <begin position="350"/>
        <end position="408"/>
    </location>
</feature>
<dbReference type="Proteomes" id="UP000012651">
    <property type="component" value="Unassembled WGS sequence"/>
</dbReference>
<evidence type="ECO:0000259" key="7">
    <source>
        <dbReference type="PROSITE" id="PS50847"/>
    </source>
</evidence>
<keyword evidence="6" id="KW-0812">Transmembrane</keyword>
<keyword evidence="9" id="KW-1185">Reference proteome</keyword>
<feature type="compositionally biased region" description="Basic and acidic residues" evidence="5">
    <location>
        <begin position="356"/>
        <end position="374"/>
    </location>
</feature>
<dbReference type="RefSeq" id="WP_002563545.1">
    <property type="nucleotide sequence ID" value="NZ_KB822533.1"/>
</dbReference>
<evidence type="ECO:0000256" key="1">
    <source>
        <dbReference type="ARBA" id="ARBA00022512"/>
    </source>
</evidence>
<organism evidence="8 9">
    <name type="scientific">Atopobium minutum 10063974</name>
    <dbReference type="NCBI Taxonomy" id="997872"/>
    <lineage>
        <taxon>Bacteria</taxon>
        <taxon>Bacillati</taxon>
        <taxon>Actinomycetota</taxon>
        <taxon>Coriobacteriia</taxon>
        <taxon>Coriobacteriales</taxon>
        <taxon>Atopobiaceae</taxon>
        <taxon>Atopobium</taxon>
    </lineage>
</organism>
<protein>
    <submittedName>
        <fullName evidence="8">LPXTG-domain-containing protein cell wall anchor domain</fullName>
    </submittedName>
</protein>
<feature type="transmembrane region" description="Helical" evidence="6">
    <location>
        <begin position="403"/>
        <end position="422"/>
    </location>
</feature>
<gene>
    <name evidence="8" type="ORF">HMPREF1091_00770</name>
</gene>